<protein>
    <submittedName>
        <fullName evidence="3">Uncharacterized protein</fullName>
    </submittedName>
</protein>
<name>A0A915EN17_9BILA</name>
<keyword evidence="2" id="KW-1185">Reference proteome</keyword>
<evidence type="ECO:0000313" key="2">
    <source>
        <dbReference type="Proteomes" id="UP000887574"/>
    </source>
</evidence>
<dbReference type="AlphaFoldDB" id="A0A915EN17"/>
<feature type="compositionally biased region" description="Polar residues" evidence="1">
    <location>
        <begin position="13"/>
        <end position="22"/>
    </location>
</feature>
<evidence type="ECO:0000313" key="3">
    <source>
        <dbReference type="WBParaSite" id="jg7659"/>
    </source>
</evidence>
<evidence type="ECO:0000256" key="1">
    <source>
        <dbReference type="SAM" id="MobiDB-lite"/>
    </source>
</evidence>
<sequence length="372" mass="42045">MKNTSLIGDVSSDHGNLNNKWLTSSSAEKTRGLLENELFRDLVRPQLVNAEFQQGEGEDDDEADKREDAEEKLYHDAIVKSRVGRIYGQEAKLFINTLVPDMKVYPHDGISVPFLVDSLAKPTYFAPAALRMLRARANFQFTLYNSGKSIPLNCQRSAYRFKKLSILGVEFLQAAELSMFIDWQKREFMLTHLPALNDIQGEGWENSQEFSSLIAQHATELHDQLEEQLVLSQHQPPAAPIDGIIDKCMQERIIMGRYLLNIWEFVEENVSESDVQNALSSDSKGIYAGENLWPLICLPCYNASSGDQSLVCQLVFLVDTSWSTTVLTRSSAEELKLKLDQAVCINNVYMDVCPIKTGNLNILGTIFWRKPT</sequence>
<accession>A0A915EN17</accession>
<organism evidence="2 3">
    <name type="scientific">Ditylenchus dipsaci</name>
    <dbReference type="NCBI Taxonomy" id="166011"/>
    <lineage>
        <taxon>Eukaryota</taxon>
        <taxon>Metazoa</taxon>
        <taxon>Ecdysozoa</taxon>
        <taxon>Nematoda</taxon>
        <taxon>Chromadorea</taxon>
        <taxon>Rhabditida</taxon>
        <taxon>Tylenchina</taxon>
        <taxon>Tylenchomorpha</taxon>
        <taxon>Sphaerularioidea</taxon>
        <taxon>Anguinidae</taxon>
        <taxon>Anguininae</taxon>
        <taxon>Ditylenchus</taxon>
    </lineage>
</organism>
<feature type="region of interest" description="Disordered" evidence="1">
    <location>
        <begin position="1"/>
        <end position="22"/>
    </location>
</feature>
<dbReference type="WBParaSite" id="jg7659">
    <property type="protein sequence ID" value="jg7659"/>
    <property type="gene ID" value="jg7659"/>
</dbReference>
<proteinExistence type="predicted"/>
<reference evidence="3" key="1">
    <citation type="submission" date="2022-11" db="UniProtKB">
        <authorList>
            <consortium name="WormBaseParasite"/>
        </authorList>
    </citation>
    <scope>IDENTIFICATION</scope>
</reference>
<dbReference type="Proteomes" id="UP000887574">
    <property type="component" value="Unplaced"/>
</dbReference>